<evidence type="ECO:0000256" key="7">
    <source>
        <dbReference type="ARBA" id="ARBA00031484"/>
    </source>
</evidence>
<dbReference type="HOGENOM" id="CLU_034646_1_0_5"/>
<sequence length="319" mass="34641">MIGLKLDRAPNLVTLPRLTLPSLFFVGFVVAGLAAFGANAVAQEPEAAPVPATEAASEAAAEQVEDAVIATVNGEEVRYSDVVLAERDLGSQLSGVPEEVKFEYLANLIVDRKALAAAARVDGLEEDPEVKRQMAYYAEKVLADVYLNRSLMDAVSDEEAKAYYDKQISEVEVQEEVSARHILVETEEAALAVIERINGGEDFVELAKEVSTGPSGKDGGDLGYFVKDRMVPEFSTAAFALDPGQVSAPVKSDFGWHVIKVEDRRQQQLVAFDDVKESIKGQLRDEKAAPFIDSVRQKADIKFTGEDEAGARPQIVPQQ</sequence>
<keyword evidence="9" id="KW-0812">Transmembrane</keyword>
<reference evidence="11 12" key="1">
    <citation type="journal article" date="2014" name="Front. Genet.">
        <title>Genome and metabolic network of "Candidatus Phaeomarinobacter ectocarpi" Ec32, a new candidate genus of Alphaproteobacteria frequently associated with brown algae.</title>
        <authorList>
            <person name="Dittami S.M."/>
            <person name="Barbeyron T."/>
            <person name="Boyen C."/>
            <person name="Cambefort J."/>
            <person name="Collet G."/>
            <person name="Delage L."/>
            <person name="Gobet A."/>
            <person name="Groisillier A."/>
            <person name="Leblanc C."/>
            <person name="Michel G."/>
            <person name="Scornet D."/>
            <person name="Siegel A."/>
            <person name="Tapia J.E."/>
            <person name="Tonon T."/>
        </authorList>
    </citation>
    <scope>NUCLEOTIDE SEQUENCE [LARGE SCALE GENOMIC DNA]</scope>
    <source>
        <strain evidence="11 12">Ec32</strain>
    </source>
</reference>
<name>X5MCG0_9HYPH</name>
<dbReference type="PROSITE" id="PS50198">
    <property type="entry name" value="PPIC_PPIASE_2"/>
    <property type="match status" value="1"/>
</dbReference>
<evidence type="ECO:0000256" key="1">
    <source>
        <dbReference type="ARBA" id="ARBA00000971"/>
    </source>
</evidence>
<dbReference type="AlphaFoldDB" id="X5MCG0"/>
<comment type="similarity">
    <text evidence="2">Belongs to the PpiC/parvulin rotamase family.</text>
</comment>
<dbReference type="SUPFAM" id="SSF109998">
    <property type="entry name" value="Triger factor/SurA peptide-binding domain-like"/>
    <property type="match status" value="1"/>
</dbReference>
<dbReference type="PATRIC" id="fig|1458461.3.peg.928"/>
<dbReference type="InterPro" id="IPR050245">
    <property type="entry name" value="PrsA_foldase"/>
</dbReference>
<dbReference type="PANTHER" id="PTHR47245">
    <property type="entry name" value="PEPTIDYLPROLYL ISOMERASE"/>
    <property type="match status" value="1"/>
</dbReference>
<keyword evidence="12" id="KW-1185">Reference proteome</keyword>
<keyword evidence="9" id="KW-0472">Membrane</keyword>
<evidence type="ECO:0000256" key="8">
    <source>
        <dbReference type="PROSITE-ProRule" id="PRU00278"/>
    </source>
</evidence>
<dbReference type="OrthoDB" id="14196at2"/>
<accession>X5MCG0</accession>
<keyword evidence="8 11" id="KW-0413">Isomerase</keyword>
<comment type="catalytic activity">
    <reaction evidence="1">
        <text>[protein]-peptidylproline (omega=180) = [protein]-peptidylproline (omega=0)</text>
        <dbReference type="Rhea" id="RHEA:16237"/>
        <dbReference type="Rhea" id="RHEA-COMP:10747"/>
        <dbReference type="Rhea" id="RHEA-COMP:10748"/>
        <dbReference type="ChEBI" id="CHEBI:83833"/>
        <dbReference type="ChEBI" id="CHEBI:83834"/>
        <dbReference type="EC" id="5.2.1.8"/>
    </reaction>
</comment>
<dbReference type="Gene3D" id="3.10.50.40">
    <property type="match status" value="1"/>
</dbReference>
<dbReference type="RefSeq" id="WP_052535256.1">
    <property type="nucleotide sequence ID" value="NZ_HG966617.1"/>
</dbReference>
<dbReference type="Pfam" id="PF00639">
    <property type="entry name" value="Rotamase"/>
    <property type="match status" value="1"/>
</dbReference>
<dbReference type="InterPro" id="IPR046357">
    <property type="entry name" value="PPIase_dom_sf"/>
</dbReference>
<evidence type="ECO:0000256" key="9">
    <source>
        <dbReference type="SAM" id="Phobius"/>
    </source>
</evidence>
<feature type="domain" description="PpiC" evidence="10">
    <location>
        <begin position="174"/>
        <end position="263"/>
    </location>
</feature>
<proteinExistence type="inferred from homology"/>
<dbReference type="InterPro" id="IPR000297">
    <property type="entry name" value="PPIase_PpiC"/>
</dbReference>
<keyword evidence="5 8" id="KW-0697">Rotamase</keyword>
<dbReference type="EC" id="5.2.1.8" evidence="3"/>
<dbReference type="STRING" id="1458461.BN1012_Phect928"/>
<dbReference type="KEGG" id="pect:BN1012_Phect928"/>
<protein>
    <recommendedName>
        <fullName evidence="4">Parvulin-like PPIase</fullName>
        <ecNumber evidence="3">5.2.1.8</ecNumber>
    </recommendedName>
    <alternativeName>
        <fullName evidence="6">Peptidyl-prolyl cis-trans isomerase plp</fullName>
    </alternativeName>
    <alternativeName>
        <fullName evidence="7">Rotamase plp</fullName>
    </alternativeName>
</protein>
<dbReference type="SUPFAM" id="SSF54534">
    <property type="entry name" value="FKBP-like"/>
    <property type="match status" value="1"/>
</dbReference>
<organism evidence="11 12">
    <name type="scientific">Candidatus Phaeomarinibacter ectocarpi</name>
    <dbReference type="NCBI Taxonomy" id="1458461"/>
    <lineage>
        <taxon>Bacteria</taxon>
        <taxon>Pseudomonadati</taxon>
        <taxon>Pseudomonadota</taxon>
        <taxon>Alphaproteobacteria</taxon>
        <taxon>Hyphomicrobiales</taxon>
        <taxon>Parvibaculaceae</taxon>
        <taxon>Candidatus Phaeomarinibacter</taxon>
    </lineage>
</organism>
<dbReference type="InterPro" id="IPR027304">
    <property type="entry name" value="Trigger_fact/SurA_dom_sf"/>
</dbReference>
<evidence type="ECO:0000256" key="4">
    <source>
        <dbReference type="ARBA" id="ARBA00018370"/>
    </source>
</evidence>
<gene>
    <name evidence="11" type="ORF">BN1012_Phect928</name>
</gene>
<dbReference type="PANTHER" id="PTHR47245:SF2">
    <property type="entry name" value="PEPTIDYL-PROLYL CIS-TRANS ISOMERASE HP_0175-RELATED"/>
    <property type="match status" value="1"/>
</dbReference>
<evidence type="ECO:0000259" key="10">
    <source>
        <dbReference type="PROSITE" id="PS50198"/>
    </source>
</evidence>
<evidence type="ECO:0000256" key="3">
    <source>
        <dbReference type="ARBA" id="ARBA00013194"/>
    </source>
</evidence>
<evidence type="ECO:0000256" key="2">
    <source>
        <dbReference type="ARBA" id="ARBA00007656"/>
    </source>
</evidence>
<evidence type="ECO:0000313" key="11">
    <source>
        <dbReference type="EMBL" id="CDO59142.1"/>
    </source>
</evidence>
<dbReference type="Proteomes" id="UP000032160">
    <property type="component" value="Chromosome I"/>
</dbReference>
<evidence type="ECO:0000313" key="12">
    <source>
        <dbReference type="Proteomes" id="UP000032160"/>
    </source>
</evidence>
<dbReference type="EMBL" id="HG966617">
    <property type="protein sequence ID" value="CDO59142.1"/>
    <property type="molecule type" value="Genomic_DNA"/>
</dbReference>
<feature type="transmembrane region" description="Helical" evidence="9">
    <location>
        <begin position="20"/>
        <end position="42"/>
    </location>
</feature>
<evidence type="ECO:0000256" key="5">
    <source>
        <dbReference type="ARBA" id="ARBA00023110"/>
    </source>
</evidence>
<evidence type="ECO:0000256" key="6">
    <source>
        <dbReference type="ARBA" id="ARBA00030642"/>
    </source>
</evidence>
<keyword evidence="9" id="KW-1133">Transmembrane helix</keyword>
<dbReference type="GO" id="GO:0003755">
    <property type="term" value="F:peptidyl-prolyl cis-trans isomerase activity"/>
    <property type="evidence" value="ECO:0007669"/>
    <property type="project" value="UniProtKB-KW"/>
</dbReference>